<dbReference type="GO" id="GO:0005886">
    <property type="term" value="C:plasma membrane"/>
    <property type="evidence" value="ECO:0007669"/>
    <property type="project" value="UniProtKB-SubCell"/>
</dbReference>
<evidence type="ECO:0000313" key="14">
    <source>
        <dbReference type="Proteomes" id="UP000256900"/>
    </source>
</evidence>
<evidence type="ECO:0000256" key="10">
    <source>
        <dbReference type="ARBA" id="ARBA00023310"/>
    </source>
</evidence>
<evidence type="ECO:0000256" key="2">
    <source>
        <dbReference type="ARBA" id="ARBA00006810"/>
    </source>
</evidence>
<dbReference type="InterPro" id="IPR035908">
    <property type="entry name" value="F0_ATP_A_sf"/>
</dbReference>
<proteinExistence type="inferred from homology"/>
<keyword evidence="8 11" id="KW-0406">Ion transport</keyword>
<dbReference type="Pfam" id="PF00119">
    <property type="entry name" value="ATP-synt_A"/>
    <property type="match status" value="1"/>
</dbReference>
<keyword evidence="9 11" id="KW-0472">Membrane</keyword>
<dbReference type="PANTHER" id="PTHR11410">
    <property type="entry name" value="ATP SYNTHASE SUBUNIT A"/>
    <property type="match status" value="1"/>
</dbReference>
<evidence type="ECO:0000256" key="11">
    <source>
        <dbReference type="HAMAP-Rule" id="MF_01393"/>
    </source>
</evidence>
<evidence type="ECO:0000256" key="3">
    <source>
        <dbReference type="ARBA" id="ARBA00022448"/>
    </source>
</evidence>
<dbReference type="FunFam" id="1.20.120.220:FF:000003">
    <property type="entry name" value="ATP synthase subunit a"/>
    <property type="match status" value="1"/>
</dbReference>
<evidence type="ECO:0000256" key="1">
    <source>
        <dbReference type="ARBA" id="ARBA00004141"/>
    </source>
</evidence>
<evidence type="ECO:0000256" key="9">
    <source>
        <dbReference type="ARBA" id="ARBA00023136"/>
    </source>
</evidence>
<dbReference type="Proteomes" id="UP000256900">
    <property type="component" value="Unassembled WGS sequence"/>
</dbReference>
<feature type="transmembrane region" description="Helical" evidence="11">
    <location>
        <begin position="27"/>
        <end position="45"/>
    </location>
</feature>
<feature type="transmembrane region" description="Helical" evidence="11">
    <location>
        <begin position="141"/>
        <end position="165"/>
    </location>
</feature>
<accession>A0A3D9YY71</accession>
<dbReference type="RefSeq" id="WP_115835876.1">
    <property type="nucleotide sequence ID" value="NZ_CP025086.1"/>
</dbReference>
<comment type="subcellular location">
    <subcellularLocation>
        <location evidence="11 12">Cell membrane</location>
        <topology evidence="11 12">Multi-pass membrane protein</topology>
    </subcellularLocation>
    <subcellularLocation>
        <location evidence="1">Membrane</location>
        <topology evidence="1">Multi-pass membrane protein</topology>
    </subcellularLocation>
</comment>
<dbReference type="OrthoDB" id="9809130at2"/>
<evidence type="ECO:0000313" key="13">
    <source>
        <dbReference type="EMBL" id="REF87704.1"/>
    </source>
</evidence>
<evidence type="ECO:0000256" key="7">
    <source>
        <dbReference type="ARBA" id="ARBA00022989"/>
    </source>
</evidence>
<dbReference type="InterPro" id="IPR023011">
    <property type="entry name" value="ATP_synth_F0_asu_AS"/>
</dbReference>
<keyword evidence="10 11" id="KW-0066">ATP synthesis</keyword>
<feature type="transmembrane region" description="Helical" evidence="11">
    <location>
        <begin position="82"/>
        <end position="102"/>
    </location>
</feature>
<keyword evidence="7 11" id="KW-1133">Transmembrane helix</keyword>
<evidence type="ECO:0000256" key="6">
    <source>
        <dbReference type="ARBA" id="ARBA00022781"/>
    </source>
</evidence>
<feature type="transmembrane region" description="Helical" evidence="11">
    <location>
        <begin position="217"/>
        <end position="240"/>
    </location>
</feature>
<comment type="similarity">
    <text evidence="2 11 12">Belongs to the ATPase A chain family.</text>
</comment>
<dbReference type="PANTHER" id="PTHR11410:SF0">
    <property type="entry name" value="ATP SYNTHASE SUBUNIT A"/>
    <property type="match status" value="1"/>
</dbReference>
<dbReference type="EMBL" id="QUMO01000002">
    <property type="protein sequence ID" value="REF87704.1"/>
    <property type="molecule type" value="Genomic_DNA"/>
</dbReference>
<keyword evidence="6 11" id="KW-0375">Hydrogen ion transport</keyword>
<evidence type="ECO:0000256" key="5">
    <source>
        <dbReference type="ARBA" id="ARBA00022692"/>
    </source>
</evidence>
<dbReference type="InterPro" id="IPR000568">
    <property type="entry name" value="ATP_synth_F0_asu"/>
</dbReference>
<gene>
    <name evidence="11" type="primary">atpB</name>
    <name evidence="13" type="ORF">DES32_1332</name>
</gene>
<reference evidence="13 14" key="1">
    <citation type="submission" date="2018-08" db="EMBL/GenBank/DDBJ databases">
        <title>Genomic Encyclopedia of Type Strains, Phase IV (KMG-IV): sequencing the most valuable type-strain genomes for metagenomic binning, comparative biology and taxonomic classification.</title>
        <authorList>
            <person name="Goeker M."/>
        </authorList>
    </citation>
    <scope>NUCLEOTIDE SEQUENCE [LARGE SCALE GENOMIC DNA]</scope>
    <source>
        <strain evidence="13 14">BW863</strain>
    </source>
</reference>
<feature type="transmembrane region" description="Helical" evidence="11">
    <location>
        <begin position="185"/>
        <end position="205"/>
    </location>
</feature>
<dbReference type="GO" id="GO:0046933">
    <property type="term" value="F:proton-transporting ATP synthase activity, rotational mechanism"/>
    <property type="evidence" value="ECO:0007669"/>
    <property type="project" value="UniProtKB-UniRule"/>
</dbReference>
<dbReference type="CDD" id="cd00310">
    <property type="entry name" value="ATP-synt_Fo_a_6"/>
    <property type="match status" value="1"/>
</dbReference>
<dbReference type="SUPFAM" id="SSF81336">
    <property type="entry name" value="F1F0 ATP synthase subunit A"/>
    <property type="match status" value="1"/>
</dbReference>
<dbReference type="NCBIfam" id="TIGR01131">
    <property type="entry name" value="ATP_synt_6_or_A"/>
    <property type="match status" value="1"/>
</dbReference>
<keyword evidence="3 11" id="KW-0813">Transport</keyword>
<evidence type="ECO:0000256" key="12">
    <source>
        <dbReference type="RuleBase" id="RU000483"/>
    </source>
</evidence>
<dbReference type="GO" id="GO:0045259">
    <property type="term" value="C:proton-transporting ATP synthase complex"/>
    <property type="evidence" value="ECO:0007669"/>
    <property type="project" value="UniProtKB-KW"/>
</dbReference>
<dbReference type="HAMAP" id="MF_01393">
    <property type="entry name" value="ATP_synth_a_bact"/>
    <property type="match status" value="1"/>
</dbReference>
<keyword evidence="11" id="KW-1003">Cell membrane</keyword>
<keyword evidence="14" id="KW-1185">Reference proteome</keyword>
<keyword evidence="5 11" id="KW-0812">Transmembrane</keyword>
<keyword evidence="4 11" id="KW-0138">CF(0)</keyword>
<evidence type="ECO:0000256" key="8">
    <source>
        <dbReference type="ARBA" id="ARBA00023065"/>
    </source>
</evidence>
<feature type="transmembrane region" description="Helical" evidence="11">
    <location>
        <begin position="108"/>
        <end position="129"/>
    </location>
</feature>
<evidence type="ECO:0000256" key="4">
    <source>
        <dbReference type="ARBA" id="ARBA00022547"/>
    </source>
</evidence>
<sequence length="247" mass="26795">MDPIHQFTVEPFVPVHLFGLDVSFTNASLFMILVVALVSIVMLIGTSQRSIVPGRLQSAAEMSYEFVASTVRMTAGNEGMKFFPLIFTIFMFVLACNLLGLLPFSFSITSQIVITFALAIGIILVVIAVGVSRHGLHFLKLFVPSGVTIWLLPFIVVIEVISFLIRPVTLSVRLFANMLAGHITLKVMAGFVAALLGAGAATWIVAPLPFLANVVLLGFELFVAVLQAYIFTILSCVYLNDAIHPGH</sequence>
<dbReference type="AlphaFoldDB" id="A0A3D9YY71"/>
<protein>
    <recommendedName>
        <fullName evidence="11 12">ATP synthase subunit a</fullName>
    </recommendedName>
    <alternativeName>
        <fullName evidence="11">ATP synthase F0 sector subunit a</fullName>
    </alternativeName>
    <alternativeName>
        <fullName evidence="11">F-ATPase subunit 6</fullName>
    </alternativeName>
</protein>
<organism evidence="13 14">
    <name type="scientific">Methylovirgula ligni</name>
    <dbReference type="NCBI Taxonomy" id="569860"/>
    <lineage>
        <taxon>Bacteria</taxon>
        <taxon>Pseudomonadati</taxon>
        <taxon>Pseudomonadota</taxon>
        <taxon>Alphaproteobacteria</taxon>
        <taxon>Hyphomicrobiales</taxon>
        <taxon>Beijerinckiaceae</taxon>
        <taxon>Methylovirgula</taxon>
    </lineage>
</organism>
<dbReference type="PROSITE" id="PS00449">
    <property type="entry name" value="ATPASE_A"/>
    <property type="match status" value="1"/>
</dbReference>
<name>A0A3D9YY71_9HYPH</name>
<dbReference type="Gene3D" id="1.20.120.220">
    <property type="entry name" value="ATP synthase, F0 complex, subunit A"/>
    <property type="match status" value="1"/>
</dbReference>
<dbReference type="InterPro" id="IPR045083">
    <property type="entry name" value="ATP_synth_F0_asu_bact/mt"/>
</dbReference>
<comment type="caution">
    <text evidence="13">The sequence shown here is derived from an EMBL/GenBank/DDBJ whole genome shotgun (WGS) entry which is preliminary data.</text>
</comment>
<comment type="function">
    <text evidence="11 12">Key component of the proton channel; it plays a direct role in the translocation of protons across the membrane.</text>
</comment>
<dbReference type="PRINTS" id="PR00123">
    <property type="entry name" value="ATPASEA"/>
</dbReference>
<dbReference type="NCBIfam" id="NF004482">
    <property type="entry name" value="PRK05815.2-4"/>
    <property type="match status" value="1"/>
</dbReference>